<gene>
    <name evidence="2" type="ORF">HLVA_04990</name>
</gene>
<feature type="transmembrane region" description="Helical" evidence="1">
    <location>
        <begin position="430"/>
        <end position="450"/>
    </location>
</feature>
<dbReference type="Gene3D" id="3.30.70.1320">
    <property type="entry name" value="Multidrug efflux transporter AcrB pore domain like"/>
    <property type="match status" value="1"/>
</dbReference>
<evidence type="ECO:0000313" key="2">
    <source>
        <dbReference type="EMBL" id="BDU49930.1"/>
    </source>
</evidence>
<accession>A0AAU9D9G3</accession>
<sequence length="1006" mass="111087">MKLVEFSIKRPVAMTMIIITMLVAGVIAMLNMSAELMPDFDMPIVSVKTTWVGASPEDMDKLVTEKIEDALSGIDGVDKVTSYSGQNYSYVIVEFDYGVDTDKKVDLIQNEVSKIRGKLPSDITDPYVTKMDVTGGTGVATVEMSGADLMELKGIADNTIKPRLQQIKGVGSVEVSGGLEKRILIEIDPNRLANYNMDVSSVVNILKASNINIPGGMVYEGDKEMLIRVMGEIKTLEQVKNIVISNKNNEILRLKDICNVNLTTKKRETYSRLNGKTVLSLNIKKTKDGNAVEIVKKLKEELKDMKNYISSDIDLKISYDSSKEIGDSINTVVNNGLTGLVLAAIILLLFLKNMRTSGIVAMAIPTSIIFAVFLLKVKGVSLNRISLLGLALGVGMVVDNSIVVIDNIYRKITEEGEKVFEAVRDGASEMAVPIIASTATSVAVFAPILFTNGMAKEIFQDLAYSIIFSLLASIIIALTFVPMVASKILKSGEKKDFDGKLFTKVKFGYHKLLDSALKHKAITLFITGIVFFGAIFFGVKNIEMEFMPKVDNAQYNVTAELPKGLDIEKANRIAYQMEKIVKNDKNTIQYATVVKKDEVNINVDVIKKNKRRESIDEITKRMREKLKVIPDAKMKFSLGFGPSGGDIQLQLLGRNQKILVDVSNEIKNKMRSIDGFTDVKSSFEGGNPEGKIVIDRTKAQYYGLRVAQINQIISYQILGTEPFTIKTDDEEVDVSVQLMKKYKNSSEKLMEMRIKTPTGKTIQLKDIAELKVEEGPSEIVKENKIKKITLSANSSTMALKTAEKQIKEVINNMELPKGVTYKFGGESEQFSKVMKDLTIALALAIFLIYFILATQFESFILPLIVMGTLPLSVIGIIIGLVITGTNFSMMVMIGIIMLAGIVVNNAIVLIDYIHSLREKGVELVEAIKKGGETRLRPILMTTFTTIFGMIPLALGIGEGSEFFKGMAISVIFGLGFATLLTLVVIPVMYSIVEGIKEKRKIRKEIK</sequence>
<dbReference type="Gene3D" id="3.30.2090.10">
    <property type="entry name" value="Multidrug efflux transporter AcrB TolC docking domain, DN and DC subdomains"/>
    <property type="match status" value="2"/>
</dbReference>
<protein>
    <submittedName>
        <fullName evidence="2">Acriflavin resistance protein</fullName>
    </submittedName>
</protein>
<feature type="transmembrane region" description="Helical" evidence="1">
    <location>
        <begin position="358"/>
        <end position="375"/>
    </location>
</feature>
<feature type="transmembrane region" description="Helical" evidence="1">
    <location>
        <begin position="833"/>
        <end position="852"/>
    </location>
</feature>
<dbReference type="Gene3D" id="3.30.70.1440">
    <property type="entry name" value="Multidrug efflux transporter AcrB pore domain"/>
    <property type="match status" value="1"/>
</dbReference>
<dbReference type="KEGG" id="haby:HLVA_04990"/>
<dbReference type="GO" id="GO:0042910">
    <property type="term" value="F:xenobiotic transmembrane transporter activity"/>
    <property type="evidence" value="ECO:0007669"/>
    <property type="project" value="TreeGrafter"/>
</dbReference>
<dbReference type="PRINTS" id="PR00702">
    <property type="entry name" value="ACRIFLAVINRP"/>
</dbReference>
<proteinExistence type="predicted"/>
<dbReference type="GO" id="GO:0005886">
    <property type="term" value="C:plasma membrane"/>
    <property type="evidence" value="ECO:0007669"/>
    <property type="project" value="TreeGrafter"/>
</dbReference>
<dbReference type="SUPFAM" id="SSF82693">
    <property type="entry name" value="Multidrug efflux transporter AcrB pore domain, PN1, PN2, PC1 and PC2 subdomains"/>
    <property type="match status" value="2"/>
</dbReference>
<dbReference type="InterPro" id="IPR001036">
    <property type="entry name" value="Acrflvin-R"/>
</dbReference>
<evidence type="ECO:0000256" key="1">
    <source>
        <dbReference type="SAM" id="Phobius"/>
    </source>
</evidence>
<keyword evidence="1" id="KW-0812">Transmembrane</keyword>
<feature type="transmembrane region" description="Helical" evidence="1">
    <location>
        <begin position="968"/>
        <end position="992"/>
    </location>
</feature>
<feature type="transmembrane region" description="Helical" evidence="1">
    <location>
        <begin position="462"/>
        <end position="485"/>
    </location>
</feature>
<dbReference type="Proteomes" id="UP001321582">
    <property type="component" value="Chromosome"/>
</dbReference>
<feature type="transmembrane region" description="Helical" evidence="1">
    <location>
        <begin position="12"/>
        <end position="32"/>
    </location>
</feature>
<dbReference type="AlphaFoldDB" id="A0AAU9D9G3"/>
<dbReference type="Pfam" id="PF00873">
    <property type="entry name" value="ACR_tran"/>
    <property type="match status" value="1"/>
</dbReference>
<keyword evidence="3" id="KW-1185">Reference proteome</keyword>
<dbReference type="InterPro" id="IPR027463">
    <property type="entry name" value="AcrB_DN_DC_subdom"/>
</dbReference>
<dbReference type="PANTHER" id="PTHR32063">
    <property type="match status" value="1"/>
</dbReference>
<feature type="transmembrane region" description="Helical" evidence="1">
    <location>
        <begin position="859"/>
        <end position="882"/>
    </location>
</feature>
<name>A0AAU9D9G3_9FUSO</name>
<keyword evidence="1" id="KW-0472">Membrane</keyword>
<feature type="transmembrane region" description="Helical" evidence="1">
    <location>
        <begin position="521"/>
        <end position="539"/>
    </location>
</feature>
<keyword evidence="1" id="KW-1133">Transmembrane helix</keyword>
<organism evidence="2 3">
    <name type="scientific">Haliovirga abyssi</name>
    <dbReference type="NCBI Taxonomy" id="2996794"/>
    <lineage>
        <taxon>Bacteria</taxon>
        <taxon>Fusobacteriati</taxon>
        <taxon>Fusobacteriota</taxon>
        <taxon>Fusobacteriia</taxon>
        <taxon>Fusobacteriales</taxon>
        <taxon>Haliovirgaceae</taxon>
        <taxon>Haliovirga</taxon>
    </lineage>
</organism>
<dbReference type="Gene3D" id="1.20.1640.10">
    <property type="entry name" value="Multidrug efflux transporter AcrB transmembrane domain"/>
    <property type="match status" value="2"/>
</dbReference>
<dbReference type="PANTHER" id="PTHR32063:SF0">
    <property type="entry name" value="SWARMING MOTILITY PROTEIN SWRC"/>
    <property type="match status" value="1"/>
</dbReference>
<feature type="transmembrane region" description="Helical" evidence="1">
    <location>
        <begin position="387"/>
        <end position="409"/>
    </location>
</feature>
<feature type="transmembrane region" description="Helical" evidence="1">
    <location>
        <begin position="888"/>
        <end position="910"/>
    </location>
</feature>
<dbReference type="SUPFAM" id="SSF82866">
    <property type="entry name" value="Multidrug efflux transporter AcrB transmembrane domain"/>
    <property type="match status" value="2"/>
</dbReference>
<dbReference type="SUPFAM" id="SSF82714">
    <property type="entry name" value="Multidrug efflux transporter AcrB TolC docking domain, DN and DC subdomains"/>
    <property type="match status" value="2"/>
</dbReference>
<feature type="transmembrane region" description="Helical" evidence="1">
    <location>
        <begin position="938"/>
        <end position="956"/>
    </location>
</feature>
<dbReference type="Gene3D" id="3.30.70.1430">
    <property type="entry name" value="Multidrug efflux transporter AcrB pore domain"/>
    <property type="match status" value="2"/>
</dbReference>
<evidence type="ECO:0000313" key="3">
    <source>
        <dbReference type="Proteomes" id="UP001321582"/>
    </source>
</evidence>
<dbReference type="EMBL" id="AP027059">
    <property type="protein sequence ID" value="BDU49930.1"/>
    <property type="molecule type" value="Genomic_DNA"/>
</dbReference>
<reference evidence="2 3" key="1">
    <citation type="submission" date="2022-11" db="EMBL/GenBank/DDBJ databases">
        <title>Haliovirga abyssi gen. nov., sp. nov., a mesophilic fermentative bacterium isolated from the Iheya North hydrothermal field and the proposal of Haliovirgaceae fam. nov.</title>
        <authorList>
            <person name="Miyazaki U."/>
            <person name="Tame A."/>
            <person name="Miyazaki J."/>
            <person name="Takai K."/>
            <person name="Sawayama S."/>
            <person name="Kitajima M."/>
            <person name="Okamoto A."/>
            <person name="Nakagawa S."/>
        </authorList>
    </citation>
    <scope>NUCLEOTIDE SEQUENCE [LARGE SCALE GENOMIC DNA]</scope>
    <source>
        <strain evidence="2 3">IC12</strain>
    </source>
</reference>
<feature type="transmembrane region" description="Helical" evidence="1">
    <location>
        <begin position="332"/>
        <end position="351"/>
    </location>
</feature>
<dbReference type="RefSeq" id="WP_307904869.1">
    <property type="nucleotide sequence ID" value="NZ_AP027059.1"/>
</dbReference>